<sequence>MRNVTMLILFVFAISMHAQENPKSVKVEETTKTVKVKDNKGTTENKVKTIVKEESEVKMNPADKEKVNQTRIETPATVTETNVVDNDQDNAYDFITKKTYYRHNNIDYTFSPEQKGFNVATKTDSKSVGKAIRSSRPNYYFYDSDRDRGFGYFDKDGNFTVEYYDSSTNEIKMEKYSILK</sequence>
<organism evidence="2 3">
    <name type="scientific">Aquimarina intermedia</name>
    <dbReference type="NCBI Taxonomy" id="350814"/>
    <lineage>
        <taxon>Bacteria</taxon>
        <taxon>Pseudomonadati</taxon>
        <taxon>Bacteroidota</taxon>
        <taxon>Flavobacteriia</taxon>
        <taxon>Flavobacteriales</taxon>
        <taxon>Flavobacteriaceae</taxon>
        <taxon>Aquimarina</taxon>
    </lineage>
</organism>
<feature type="chain" id="PRO_5024393347" description="MORN repeat protein" evidence="1">
    <location>
        <begin position="19"/>
        <end position="180"/>
    </location>
</feature>
<evidence type="ECO:0008006" key="4">
    <source>
        <dbReference type="Google" id="ProtNLM"/>
    </source>
</evidence>
<keyword evidence="1" id="KW-0732">Signal</keyword>
<name>A0A5S5CEV9_9FLAO</name>
<proteinExistence type="predicted"/>
<dbReference type="Proteomes" id="UP000324376">
    <property type="component" value="Unassembled WGS sequence"/>
</dbReference>
<evidence type="ECO:0000313" key="3">
    <source>
        <dbReference type="Proteomes" id="UP000324376"/>
    </source>
</evidence>
<evidence type="ECO:0000256" key="1">
    <source>
        <dbReference type="SAM" id="SignalP"/>
    </source>
</evidence>
<dbReference type="AlphaFoldDB" id="A0A5S5CEV9"/>
<evidence type="ECO:0000313" key="2">
    <source>
        <dbReference type="EMBL" id="TYP77198.1"/>
    </source>
</evidence>
<dbReference type="EMBL" id="VNHU01000001">
    <property type="protein sequence ID" value="TYP77198.1"/>
    <property type="molecule type" value="Genomic_DNA"/>
</dbReference>
<comment type="caution">
    <text evidence="2">The sequence shown here is derived from an EMBL/GenBank/DDBJ whole genome shotgun (WGS) entry which is preliminary data.</text>
</comment>
<dbReference type="OrthoDB" id="1144137at2"/>
<dbReference type="RefSeq" id="WP_148781216.1">
    <property type="nucleotide sequence ID" value="NZ_VNHU01000001.1"/>
</dbReference>
<keyword evidence="3" id="KW-1185">Reference proteome</keyword>
<gene>
    <name evidence="2" type="ORF">BD809_101348</name>
</gene>
<feature type="signal peptide" evidence="1">
    <location>
        <begin position="1"/>
        <end position="18"/>
    </location>
</feature>
<accession>A0A5S5CEV9</accession>
<protein>
    <recommendedName>
        <fullName evidence="4">MORN repeat protein</fullName>
    </recommendedName>
</protein>
<reference evidence="2 3" key="1">
    <citation type="submission" date="2019-07" db="EMBL/GenBank/DDBJ databases">
        <title>Genomic Encyclopedia of Archaeal and Bacterial Type Strains, Phase II (KMG-II): from individual species to whole genera.</title>
        <authorList>
            <person name="Goeker M."/>
        </authorList>
    </citation>
    <scope>NUCLEOTIDE SEQUENCE [LARGE SCALE GENOMIC DNA]</scope>
    <source>
        <strain evidence="2 3">DSM 17527</strain>
    </source>
</reference>